<feature type="domain" description="GGDEF" evidence="16">
    <location>
        <begin position="644"/>
        <end position="777"/>
    </location>
</feature>
<dbReference type="InterPro" id="IPR000160">
    <property type="entry name" value="GGDEF_dom"/>
</dbReference>
<dbReference type="GO" id="GO:0005886">
    <property type="term" value="C:plasma membrane"/>
    <property type="evidence" value="ECO:0007669"/>
    <property type="project" value="UniProtKB-SubCell"/>
</dbReference>
<dbReference type="PROSITE" id="PS50113">
    <property type="entry name" value="PAC"/>
    <property type="match status" value="1"/>
</dbReference>
<dbReference type="FunFam" id="3.30.70.270:FF:000001">
    <property type="entry name" value="Diguanylate cyclase domain protein"/>
    <property type="match status" value="1"/>
</dbReference>
<keyword evidence="3" id="KW-1003">Cell membrane</keyword>
<dbReference type="Pfam" id="PF13188">
    <property type="entry name" value="PAS_8"/>
    <property type="match status" value="1"/>
</dbReference>
<dbReference type="InterPro" id="IPR035965">
    <property type="entry name" value="PAS-like_dom_sf"/>
</dbReference>
<dbReference type="NCBIfam" id="TIGR00229">
    <property type="entry name" value="sensory_box"/>
    <property type="match status" value="1"/>
</dbReference>
<dbReference type="InterPro" id="IPR033479">
    <property type="entry name" value="dCache_1"/>
</dbReference>
<comment type="subcellular location">
    <subcellularLocation>
        <location evidence="2">Cell membrane</location>
        <topology evidence="2">Multi-pass membrane protein</topology>
    </subcellularLocation>
</comment>
<dbReference type="SUPFAM" id="SSF55785">
    <property type="entry name" value="PYP-like sensor domain (PAS domain)"/>
    <property type="match status" value="3"/>
</dbReference>
<evidence type="ECO:0000256" key="12">
    <source>
        <dbReference type="ARBA" id="ARBA00023136"/>
    </source>
</evidence>
<dbReference type="SMART" id="SM00091">
    <property type="entry name" value="PAS"/>
    <property type="match status" value="2"/>
</dbReference>
<dbReference type="CDD" id="cd00130">
    <property type="entry name" value="PAS"/>
    <property type="match status" value="2"/>
</dbReference>
<evidence type="ECO:0000256" key="6">
    <source>
        <dbReference type="ARBA" id="ARBA00022692"/>
    </source>
</evidence>
<keyword evidence="10 13" id="KW-1133">Transmembrane helix</keyword>
<protein>
    <submittedName>
        <fullName evidence="17">Diguanylate cyclase</fullName>
    </submittedName>
</protein>
<dbReference type="Gene3D" id="6.10.340.10">
    <property type="match status" value="1"/>
</dbReference>
<dbReference type="Pfam" id="PF00989">
    <property type="entry name" value="PAS"/>
    <property type="match status" value="1"/>
</dbReference>
<keyword evidence="8" id="KW-0418">Kinase</keyword>
<keyword evidence="4" id="KW-0597">Phosphoprotein</keyword>
<evidence type="ECO:0000256" key="4">
    <source>
        <dbReference type="ARBA" id="ARBA00022553"/>
    </source>
</evidence>
<keyword evidence="9" id="KW-0067">ATP-binding</keyword>
<sequence length="784" mass="86206">MMKRWFASLVNRAVAFVVAAIVLSALAVALISSMVTRSELEAQAREQVETIASLVASDLDTRLAQRRDTLAHVAEGLAMEENVLSARARVLIRREIALQHLFDGIYLFDTSGNVIAEHPQQYQQTGLNVSGREYFQQTSNQLTPMISAPYVSNYEDRPAIMMTAPIFDHRQRFIGVLGGALMLAGDNFMEEISTVRIGKSGYVGVATRSGVTLSHGRTGETMTPLRLENPVLRDAMGGYEGTQRTRNQEGTETIMSVRQMSQVPWFVAAVWPAREAYAPASRLTDSFVQVLLIVILVVAPLALIVFRRLMAPLRNLGFQISERHLGIRAEPVDVAGGSEIRQVAETFNTVMEERDEVMASLAEREAFFRSLTQSAPIGIIQTDVLGRIEFVNPAFEQIVGIDSNDLLHSPLIDGVYEDDLPGAVDKWRAALKNNAVFRGRFRLKTPEDRPLVWADVMTAVIGTEERTLGTITVVRDITHELEIEAELAEEQERADSILGVLQEGVLMLDVDGVIRYANDAACGFLGLPEGCEQASFFECVAIESENRCWGPEDLLFSADIDSLYGTMRNSLGRTFDVDLAMLHLHRDSDHHQLIVVIRDDSERRREEERLSWEATHDSLTGLLNRRAFNSSLVKCLGEAGTKAADSVLMLIDLDYFKPVNDEGGHLMGDDLLGRLSDLLRVSVRQSDTVARLGGDEFGIILPACGLARAAELAETIRRGVESIRIEQNGKSFGVTASIGLTAMSAADGGPLEVMARADEGAYAAKAGGRNRVVTMPPPPRDRPG</sequence>
<name>A0A2V3ZRF5_9GAMM</name>
<comment type="caution">
    <text evidence="17">The sequence shown here is derived from an EMBL/GenBank/DDBJ whole genome shotgun (WGS) entry which is preliminary data.</text>
</comment>
<feature type="domain" description="PAS" evidence="14">
    <location>
        <begin position="490"/>
        <end position="527"/>
    </location>
</feature>
<dbReference type="PROSITE" id="PS50887">
    <property type="entry name" value="GGDEF"/>
    <property type="match status" value="1"/>
</dbReference>
<evidence type="ECO:0000313" key="17">
    <source>
        <dbReference type="EMBL" id="PXX92787.1"/>
    </source>
</evidence>
<dbReference type="InterPro" id="IPR029787">
    <property type="entry name" value="Nucleotide_cyclase"/>
</dbReference>
<comment type="cofactor">
    <cofactor evidence="1">
        <name>Mg(2+)</name>
        <dbReference type="ChEBI" id="CHEBI:18420"/>
    </cofactor>
</comment>
<keyword evidence="11" id="KW-0902">Two-component regulatory system</keyword>
<evidence type="ECO:0000256" key="2">
    <source>
        <dbReference type="ARBA" id="ARBA00004651"/>
    </source>
</evidence>
<evidence type="ECO:0000256" key="11">
    <source>
        <dbReference type="ARBA" id="ARBA00023012"/>
    </source>
</evidence>
<dbReference type="AlphaFoldDB" id="A0A2V3ZRF5"/>
<dbReference type="PANTHER" id="PTHR44757">
    <property type="entry name" value="DIGUANYLATE CYCLASE DGCP"/>
    <property type="match status" value="1"/>
</dbReference>
<dbReference type="Pfam" id="PF02743">
    <property type="entry name" value="dCache_1"/>
    <property type="match status" value="1"/>
</dbReference>
<dbReference type="InterPro" id="IPR029151">
    <property type="entry name" value="Sensor-like_sf"/>
</dbReference>
<dbReference type="GO" id="GO:0016301">
    <property type="term" value="F:kinase activity"/>
    <property type="evidence" value="ECO:0007669"/>
    <property type="project" value="UniProtKB-KW"/>
</dbReference>
<feature type="domain" description="PAC" evidence="15">
    <location>
        <begin position="437"/>
        <end position="489"/>
    </location>
</feature>
<accession>A0A2V3ZRF5</accession>
<evidence type="ECO:0000256" key="10">
    <source>
        <dbReference type="ARBA" id="ARBA00022989"/>
    </source>
</evidence>
<dbReference type="SUPFAM" id="SSF103190">
    <property type="entry name" value="Sensory domain-like"/>
    <property type="match status" value="1"/>
</dbReference>
<keyword evidence="5" id="KW-0808">Transferase</keyword>
<organism evidence="17 18">
    <name type="scientific">Marinobacter vulgaris</name>
    <dbReference type="NCBI Taxonomy" id="1928331"/>
    <lineage>
        <taxon>Bacteria</taxon>
        <taxon>Pseudomonadati</taxon>
        <taxon>Pseudomonadota</taxon>
        <taxon>Gammaproteobacteria</taxon>
        <taxon>Pseudomonadales</taxon>
        <taxon>Marinobacteraceae</taxon>
        <taxon>Marinobacter</taxon>
    </lineage>
</organism>
<dbReference type="PANTHER" id="PTHR44757:SF2">
    <property type="entry name" value="BIOFILM ARCHITECTURE MAINTENANCE PROTEIN MBAA"/>
    <property type="match status" value="1"/>
</dbReference>
<keyword evidence="12 13" id="KW-0472">Membrane</keyword>
<evidence type="ECO:0000259" key="16">
    <source>
        <dbReference type="PROSITE" id="PS50887"/>
    </source>
</evidence>
<proteinExistence type="predicted"/>
<evidence type="ECO:0000259" key="15">
    <source>
        <dbReference type="PROSITE" id="PS50113"/>
    </source>
</evidence>
<gene>
    <name evidence="17" type="ORF">DIT71_04805</name>
</gene>
<evidence type="ECO:0000259" key="14">
    <source>
        <dbReference type="PROSITE" id="PS50112"/>
    </source>
</evidence>
<evidence type="ECO:0000256" key="5">
    <source>
        <dbReference type="ARBA" id="ARBA00022679"/>
    </source>
</evidence>
<dbReference type="SUPFAM" id="SSF55073">
    <property type="entry name" value="Nucleotide cyclase"/>
    <property type="match status" value="1"/>
</dbReference>
<dbReference type="OrthoDB" id="8929028at2"/>
<evidence type="ECO:0000256" key="1">
    <source>
        <dbReference type="ARBA" id="ARBA00001946"/>
    </source>
</evidence>
<feature type="transmembrane region" description="Helical" evidence="13">
    <location>
        <begin position="287"/>
        <end position="306"/>
    </location>
</feature>
<feature type="domain" description="PAS" evidence="14">
    <location>
        <begin position="364"/>
        <end position="434"/>
    </location>
</feature>
<dbReference type="InterPro" id="IPR043128">
    <property type="entry name" value="Rev_trsase/Diguanyl_cyclase"/>
</dbReference>
<dbReference type="NCBIfam" id="TIGR00254">
    <property type="entry name" value="GGDEF"/>
    <property type="match status" value="1"/>
</dbReference>
<evidence type="ECO:0000256" key="9">
    <source>
        <dbReference type="ARBA" id="ARBA00022840"/>
    </source>
</evidence>
<dbReference type="GO" id="GO:0006355">
    <property type="term" value="P:regulation of DNA-templated transcription"/>
    <property type="evidence" value="ECO:0007669"/>
    <property type="project" value="InterPro"/>
</dbReference>
<dbReference type="InterPro" id="IPR013767">
    <property type="entry name" value="PAS_fold"/>
</dbReference>
<dbReference type="Proteomes" id="UP000253987">
    <property type="component" value="Unassembled WGS sequence"/>
</dbReference>
<dbReference type="Gene3D" id="3.30.450.20">
    <property type="entry name" value="PAS domain"/>
    <property type="match status" value="3"/>
</dbReference>
<dbReference type="GO" id="GO:0000160">
    <property type="term" value="P:phosphorelay signal transduction system"/>
    <property type="evidence" value="ECO:0007669"/>
    <property type="project" value="UniProtKB-KW"/>
</dbReference>
<dbReference type="Gene3D" id="3.30.70.270">
    <property type="match status" value="1"/>
</dbReference>
<dbReference type="CDD" id="cd01949">
    <property type="entry name" value="GGDEF"/>
    <property type="match status" value="1"/>
</dbReference>
<keyword evidence="18" id="KW-1185">Reference proteome</keyword>
<reference evidence="18" key="1">
    <citation type="submission" date="2018-05" db="EMBL/GenBank/DDBJ databases">
        <authorList>
            <person name="Lu D."/>
        </authorList>
    </citation>
    <scope>NUCLEOTIDE SEQUENCE [LARGE SCALE GENOMIC DNA]</scope>
    <source>
        <strain evidence="18">F01</strain>
    </source>
</reference>
<keyword evidence="7" id="KW-0547">Nucleotide-binding</keyword>
<dbReference type="CDD" id="cd18774">
    <property type="entry name" value="PDC2_HK_sensor"/>
    <property type="match status" value="1"/>
</dbReference>
<dbReference type="PROSITE" id="PS50112">
    <property type="entry name" value="PAS"/>
    <property type="match status" value="2"/>
</dbReference>
<dbReference type="CDD" id="cd12914">
    <property type="entry name" value="PDC1_DGC_like"/>
    <property type="match status" value="1"/>
</dbReference>
<dbReference type="EMBL" id="QFWX01000002">
    <property type="protein sequence ID" value="PXX92787.1"/>
    <property type="molecule type" value="Genomic_DNA"/>
</dbReference>
<evidence type="ECO:0000256" key="7">
    <source>
        <dbReference type="ARBA" id="ARBA00022741"/>
    </source>
</evidence>
<dbReference type="GO" id="GO:0005524">
    <property type="term" value="F:ATP binding"/>
    <property type="evidence" value="ECO:0007669"/>
    <property type="project" value="UniProtKB-KW"/>
</dbReference>
<evidence type="ECO:0000256" key="8">
    <source>
        <dbReference type="ARBA" id="ARBA00022777"/>
    </source>
</evidence>
<dbReference type="Pfam" id="PF00990">
    <property type="entry name" value="GGDEF"/>
    <property type="match status" value="1"/>
</dbReference>
<evidence type="ECO:0000256" key="3">
    <source>
        <dbReference type="ARBA" id="ARBA00022475"/>
    </source>
</evidence>
<dbReference type="InterPro" id="IPR000014">
    <property type="entry name" value="PAS"/>
</dbReference>
<evidence type="ECO:0000256" key="13">
    <source>
        <dbReference type="SAM" id="Phobius"/>
    </source>
</evidence>
<keyword evidence="6 13" id="KW-0812">Transmembrane</keyword>
<reference evidence="17 18" key="2">
    <citation type="submission" date="2018-06" db="EMBL/GenBank/DDBJ databases">
        <title>Marinobactersediminissp. nov, a moderately halophilic bacterium isolated from marine solar saltern.</title>
        <authorList>
            <person name="Zhang Y."/>
        </authorList>
    </citation>
    <scope>NUCLEOTIDE SEQUENCE [LARGE SCALE GENOMIC DNA]</scope>
    <source>
        <strain evidence="17 18">F01</strain>
    </source>
</reference>
<evidence type="ECO:0000313" key="18">
    <source>
        <dbReference type="Proteomes" id="UP000253987"/>
    </source>
</evidence>
<dbReference type="InterPro" id="IPR052155">
    <property type="entry name" value="Biofilm_reg_signaling"/>
</dbReference>
<dbReference type="InterPro" id="IPR000700">
    <property type="entry name" value="PAS-assoc_C"/>
</dbReference>
<dbReference type="SMART" id="SM00267">
    <property type="entry name" value="GGDEF"/>
    <property type="match status" value="1"/>
</dbReference>